<organism evidence="2 3">
    <name type="scientific">Nostoc punctiforme (strain ATCC 29133 / PCC 73102)</name>
    <dbReference type="NCBI Taxonomy" id="63737"/>
    <lineage>
        <taxon>Bacteria</taxon>
        <taxon>Bacillati</taxon>
        <taxon>Cyanobacteriota</taxon>
        <taxon>Cyanophyceae</taxon>
        <taxon>Nostocales</taxon>
        <taxon>Nostocaceae</taxon>
        <taxon>Nostoc</taxon>
    </lineage>
</organism>
<dbReference type="HOGENOM" id="CLU_129336_0_1_3"/>
<dbReference type="InterPro" id="IPR032710">
    <property type="entry name" value="NTF2-like_dom_sf"/>
</dbReference>
<dbReference type="eggNOG" id="COG4319">
    <property type="taxonomic scope" value="Bacteria"/>
</dbReference>
<dbReference type="Gene3D" id="3.10.450.50">
    <property type="match status" value="1"/>
</dbReference>
<dbReference type="Proteomes" id="UP000001191">
    <property type="component" value="Chromosome"/>
</dbReference>
<accession>B2IXS7</accession>
<dbReference type="InterPro" id="IPR027843">
    <property type="entry name" value="DUF4440"/>
</dbReference>
<proteinExistence type="predicted"/>
<evidence type="ECO:0000313" key="2">
    <source>
        <dbReference type="EMBL" id="ACC81605.1"/>
    </source>
</evidence>
<feature type="domain" description="DUF4440" evidence="1">
    <location>
        <begin position="27"/>
        <end position="140"/>
    </location>
</feature>
<dbReference type="EnsemblBacteria" id="ACC81605">
    <property type="protein sequence ID" value="ACC81605"/>
    <property type="gene ID" value="Npun_R3135"/>
</dbReference>
<dbReference type="PhylomeDB" id="B2IXS7"/>
<dbReference type="NCBIfam" id="TIGR02246">
    <property type="entry name" value="SgcJ/EcaC family oxidoreductase"/>
    <property type="match status" value="1"/>
</dbReference>
<evidence type="ECO:0000313" key="3">
    <source>
        <dbReference type="Proteomes" id="UP000001191"/>
    </source>
</evidence>
<dbReference type="SUPFAM" id="SSF54427">
    <property type="entry name" value="NTF2-like"/>
    <property type="match status" value="1"/>
</dbReference>
<dbReference type="InterPro" id="IPR011944">
    <property type="entry name" value="Steroid_delta5-4_isomerase"/>
</dbReference>
<protein>
    <recommendedName>
        <fullName evidence="1">DUF4440 domain-containing protein</fullName>
    </recommendedName>
</protein>
<sequence length="153" mass="17166">MNCPKSLCEGVSQKELMNNHEQNILEIKAIMQSFADAWNVYDAMQLAELFTEDADFINVAGQWWKGRTELVQGHANAFSNHLKNTQMHFPDTTVKFLKPDLAICHSTWEMSGLTRPDGTSLPTKYGVLTAIAQQDGRWQLVAVHNTETLSISG</sequence>
<keyword evidence="3" id="KW-1185">Reference proteome</keyword>
<dbReference type="EMBL" id="CP001037">
    <property type="protein sequence ID" value="ACC81605.1"/>
    <property type="molecule type" value="Genomic_DNA"/>
</dbReference>
<gene>
    <name evidence="2" type="ordered locus">Npun_R3135</name>
</gene>
<name>B2IXS7_NOSP7</name>
<dbReference type="STRING" id="63737.Npun_R3135"/>
<dbReference type="KEGG" id="npu:Npun_R3135"/>
<reference evidence="2 3" key="2">
    <citation type="journal article" date="2013" name="Plant Physiol.">
        <title>A Nostoc punctiforme Sugar Transporter Necessary to Establish a Cyanobacterium-Plant Symbiosis.</title>
        <authorList>
            <person name="Ekman M."/>
            <person name="Picossi S."/>
            <person name="Campbell E.L."/>
            <person name="Meeks J.C."/>
            <person name="Flores E."/>
        </authorList>
    </citation>
    <scope>NUCLEOTIDE SEQUENCE [LARGE SCALE GENOMIC DNA]</scope>
    <source>
        <strain evidence="3">ATCC 29133 / PCC 73102</strain>
    </source>
</reference>
<dbReference type="Pfam" id="PF14534">
    <property type="entry name" value="DUF4440"/>
    <property type="match status" value="1"/>
</dbReference>
<dbReference type="AlphaFoldDB" id="B2IXS7"/>
<reference evidence="3" key="1">
    <citation type="submission" date="2008-04" db="EMBL/GenBank/DDBJ databases">
        <title>Complete sequence of chromosome of Nostoc punctiforme ATCC 29133.</title>
        <authorList>
            <consortium name="US DOE Joint Genome Institute"/>
            <person name="Copeland A."/>
            <person name="Lucas S."/>
            <person name="Lapidus A."/>
            <person name="Glavina del Rio T."/>
            <person name="Dalin E."/>
            <person name="Tice H."/>
            <person name="Pitluck S."/>
            <person name="Chain P."/>
            <person name="Malfatti S."/>
            <person name="Shin M."/>
            <person name="Vergez L."/>
            <person name="Schmutz J."/>
            <person name="Larimer F."/>
            <person name="Land M."/>
            <person name="Hauser L."/>
            <person name="Kyrpides N."/>
            <person name="Kim E."/>
            <person name="Meeks J.C."/>
            <person name="Elhai J."/>
            <person name="Campbell E.L."/>
            <person name="Thiel T."/>
            <person name="Longmire J."/>
            <person name="Potts M."/>
            <person name="Atlas R."/>
        </authorList>
    </citation>
    <scope>NUCLEOTIDE SEQUENCE [LARGE SCALE GENOMIC DNA]</scope>
    <source>
        <strain evidence="3">ATCC 29133 / PCC 73102</strain>
    </source>
</reference>
<evidence type="ECO:0000259" key="1">
    <source>
        <dbReference type="Pfam" id="PF14534"/>
    </source>
</evidence>